<dbReference type="InterPro" id="IPR027417">
    <property type="entry name" value="P-loop_NTPase"/>
</dbReference>
<organism evidence="4 5">
    <name type="scientific">Catenovulum sediminis</name>
    <dbReference type="NCBI Taxonomy" id="1740262"/>
    <lineage>
        <taxon>Bacteria</taxon>
        <taxon>Pseudomonadati</taxon>
        <taxon>Pseudomonadota</taxon>
        <taxon>Gammaproteobacteria</taxon>
        <taxon>Alteromonadales</taxon>
        <taxon>Alteromonadaceae</taxon>
        <taxon>Catenovulum</taxon>
    </lineage>
</organism>
<feature type="compositionally biased region" description="Basic and acidic residues" evidence="1">
    <location>
        <begin position="394"/>
        <end position="403"/>
    </location>
</feature>
<keyword evidence="4" id="KW-0067">ATP-binding</keyword>
<dbReference type="Gene3D" id="3.40.50.300">
    <property type="entry name" value="P-loop containing nucleotide triphosphate hydrolases"/>
    <property type="match status" value="2"/>
</dbReference>
<accession>A0ABV1RJI8</accession>
<keyword evidence="4" id="KW-0347">Helicase</keyword>
<evidence type="ECO:0000259" key="3">
    <source>
        <dbReference type="Pfam" id="PF04851"/>
    </source>
</evidence>
<keyword evidence="5" id="KW-1185">Reference proteome</keyword>
<dbReference type="PANTHER" id="PTHR47396:SF1">
    <property type="entry name" value="ATP-DEPENDENT HELICASE IRC3-RELATED"/>
    <property type="match status" value="1"/>
</dbReference>
<protein>
    <submittedName>
        <fullName evidence="4">DEAD/DEAH box helicase family protein</fullName>
    </submittedName>
</protein>
<dbReference type="PANTHER" id="PTHR47396">
    <property type="entry name" value="TYPE I RESTRICTION ENZYME ECOKI R PROTEIN"/>
    <property type="match status" value="1"/>
</dbReference>
<dbReference type="InterPro" id="IPR001650">
    <property type="entry name" value="Helicase_C-like"/>
</dbReference>
<feature type="domain" description="Helicase/UvrB N-terminal" evidence="3">
    <location>
        <begin position="1"/>
        <end position="154"/>
    </location>
</feature>
<sequence length="466" mass="52565">MQLRQWQSECISKASKYYRNNRHFLCLATPAAGKTIMSASLAKKLLAEDKIDLIICFSPSVTTSENARVVFERILGSKFDGMLASIGCSLTYQAMLNLDNTFWKIFNSHRVFVVFDEIHHCSGGDFVKGNAWGRLILNNIKNHAKYTLAMSGTPWRSDSMPIALSEYTKSNGKISTHYQYGLARAIEDKVCRVPQITLIDNDKIVVTRQSVQNSYKSFNELFNQKVISYSELLHNQNALKYILGSSINKLSSIRTNNSRAAGLIVATSVAHALLIQRLMTKEFGETAEIVSYKTENSAQKIDRFRDSNDPWIISIGMISEGTDIPRLQVCCHLSRIKTELYFRQIIGRILRVTSHDSERAWLYTFAEPSLTNFAQRLNQDIPHYSVIMDEDSDVDKSKPDKPTDAVGVNKGTAASEKTKNITADVLLTPDGYKAHSTKEKIPSDLVRCDILGYFRQQVIQAFQSPF</sequence>
<dbReference type="RefSeq" id="WP_350402440.1">
    <property type="nucleotide sequence ID" value="NZ_JBELOE010000244.1"/>
</dbReference>
<evidence type="ECO:0000313" key="4">
    <source>
        <dbReference type="EMBL" id="MER2493089.1"/>
    </source>
</evidence>
<proteinExistence type="predicted"/>
<dbReference type="Pfam" id="PF00271">
    <property type="entry name" value="Helicase_C"/>
    <property type="match status" value="1"/>
</dbReference>
<keyword evidence="4" id="KW-0378">Hydrolase</keyword>
<evidence type="ECO:0000256" key="1">
    <source>
        <dbReference type="SAM" id="MobiDB-lite"/>
    </source>
</evidence>
<evidence type="ECO:0000313" key="5">
    <source>
        <dbReference type="Proteomes" id="UP001467690"/>
    </source>
</evidence>
<feature type="region of interest" description="Disordered" evidence="1">
    <location>
        <begin position="391"/>
        <end position="413"/>
    </location>
</feature>
<gene>
    <name evidence="4" type="ORF">ABS311_14490</name>
</gene>
<dbReference type="Proteomes" id="UP001467690">
    <property type="component" value="Unassembled WGS sequence"/>
</dbReference>
<reference evidence="4 5" key="1">
    <citation type="submission" date="2024-06" db="EMBL/GenBank/DDBJ databases">
        <authorList>
            <person name="Chen R.Y."/>
        </authorList>
    </citation>
    <scope>NUCLEOTIDE SEQUENCE [LARGE SCALE GENOMIC DNA]</scope>
    <source>
        <strain evidence="4 5">D2</strain>
    </source>
</reference>
<keyword evidence="4" id="KW-0547">Nucleotide-binding</keyword>
<dbReference type="SUPFAM" id="SSF52540">
    <property type="entry name" value="P-loop containing nucleoside triphosphate hydrolases"/>
    <property type="match status" value="2"/>
</dbReference>
<dbReference type="InterPro" id="IPR050742">
    <property type="entry name" value="Helicase_Restrict-Modif_Enz"/>
</dbReference>
<feature type="domain" description="Helicase C-terminal" evidence="2">
    <location>
        <begin position="255"/>
        <end position="352"/>
    </location>
</feature>
<dbReference type="InterPro" id="IPR006935">
    <property type="entry name" value="Helicase/UvrB_N"/>
</dbReference>
<dbReference type="EMBL" id="JBELOE010000244">
    <property type="protein sequence ID" value="MER2493089.1"/>
    <property type="molecule type" value="Genomic_DNA"/>
</dbReference>
<evidence type="ECO:0000259" key="2">
    <source>
        <dbReference type="Pfam" id="PF00271"/>
    </source>
</evidence>
<dbReference type="GO" id="GO:0004386">
    <property type="term" value="F:helicase activity"/>
    <property type="evidence" value="ECO:0007669"/>
    <property type="project" value="UniProtKB-KW"/>
</dbReference>
<comment type="caution">
    <text evidence="4">The sequence shown here is derived from an EMBL/GenBank/DDBJ whole genome shotgun (WGS) entry which is preliminary data.</text>
</comment>
<name>A0ABV1RJI8_9ALTE</name>
<dbReference type="Pfam" id="PF04851">
    <property type="entry name" value="ResIII"/>
    <property type="match status" value="1"/>
</dbReference>